<reference evidence="2" key="1">
    <citation type="journal article" date="2017" name="Int J Environ Stud">
        <title>Does the Miocene-Pliocene relict legume Oxytropis triphylla form nitrogen-fixing nodules with a combination of bacterial strains?</title>
        <authorList>
            <person name="Safronova V."/>
            <person name="Belimov A."/>
            <person name="Sazanova A."/>
            <person name="Kuznetsova I."/>
            <person name="Popova J."/>
            <person name="Andronov E."/>
            <person name="Verkhozina A."/>
            <person name="Tikhonovich I."/>
        </authorList>
    </citation>
    <scope>NUCLEOTIDE SEQUENCE [LARGE SCALE GENOMIC DNA]</scope>
    <source>
        <strain evidence="2">Tri-38</strain>
    </source>
</reference>
<comment type="caution">
    <text evidence="1">The sequence shown here is derived from an EMBL/GenBank/DDBJ whole genome shotgun (WGS) entry which is preliminary data.</text>
</comment>
<dbReference type="AlphaFoldDB" id="A0A2N9VPY3"/>
<protein>
    <recommendedName>
        <fullName evidence="3">Guanylate cyclase domain-containing protein</fullName>
    </recommendedName>
</protein>
<sequence length="78" mass="8544">MAKDRIERRLAAIMATDIVGYSRLIEIDETDTLGSIKRLQSAIFNPTISSHGGRLLKLMGDGALVVFNSAVDAPWRSL</sequence>
<dbReference type="KEGG" id="pht:BLM14_23045"/>
<dbReference type="InterPro" id="IPR029787">
    <property type="entry name" value="Nucleotide_cyclase"/>
</dbReference>
<keyword evidence="2" id="KW-1185">Reference proteome</keyword>
<evidence type="ECO:0000313" key="1">
    <source>
        <dbReference type="EMBL" id="PIO41551.1"/>
    </source>
</evidence>
<dbReference type="RefSeq" id="WP_100002292.1">
    <property type="nucleotide sequence ID" value="NZ_CP017942.1"/>
</dbReference>
<dbReference type="OrthoDB" id="9807521at2"/>
<name>A0A2N9VPY3_9HYPH</name>
<dbReference type="Proteomes" id="UP000232163">
    <property type="component" value="Unassembled WGS sequence"/>
</dbReference>
<evidence type="ECO:0000313" key="2">
    <source>
        <dbReference type="Proteomes" id="UP000232163"/>
    </source>
</evidence>
<dbReference type="SUPFAM" id="SSF55073">
    <property type="entry name" value="Nucleotide cyclase"/>
    <property type="match status" value="1"/>
</dbReference>
<evidence type="ECO:0008006" key="3">
    <source>
        <dbReference type="Google" id="ProtNLM"/>
    </source>
</evidence>
<gene>
    <name evidence="1" type="ORF">B5P45_27930</name>
</gene>
<dbReference type="Gene3D" id="3.30.70.1230">
    <property type="entry name" value="Nucleotide cyclase"/>
    <property type="match status" value="1"/>
</dbReference>
<proteinExistence type="predicted"/>
<organism evidence="1 2">
    <name type="scientific">Phyllobacterium zundukense</name>
    <dbReference type="NCBI Taxonomy" id="1867719"/>
    <lineage>
        <taxon>Bacteria</taxon>
        <taxon>Pseudomonadati</taxon>
        <taxon>Pseudomonadota</taxon>
        <taxon>Alphaproteobacteria</taxon>
        <taxon>Hyphomicrobiales</taxon>
        <taxon>Phyllobacteriaceae</taxon>
        <taxon>Phyllobacterium</taxon>
    </lineage>
</organism>
<accession>A0A2N9VPY3</accession>
<dbReference type="EMBL" id="MZMT01000059">
    <property type="protein sequence ID" value="PIO41551.1"/>
    <property type="molecule type" value="Genomic_DNA"/>
</dbReference>